<dbReference type="GO" id="GO:0009298">
    <property type="term" value="P:GDP-mannose biosynthetic process"/>
    <property type="evidence" value="ECO:0007669"/>
    <property type="project" value="UniProtKB-UniPathway"/>
</dbReference>
<dbReference type="EMBL" id="FO082052">
    <property type="protein sequence ID" value="CCE80681.1"/>
    <property type="molecule type" value="Genomic_DNA"/>
</dbReference>
<comment type="pathway">
    <text evidence="3 14">Nucleotide-sugar biosynthesis; GDP-alpha-D-mannose biosynthesis; alpha-D-mannose 1-phosphate from D-fructose 6-phosphate: step 1/2.</text>
</comment>
<comment type="cofactor">
    <cofactor evidence="11 12">
        <name>Zn(2+)</name>
        <dbReference type="ChEBI" id="CHEBI:29105"/>
    </cofactor>
    <text evidence="11 12">Binds 1 zinc ion per subunit.</text>
</comment>
<dbReference type="FunCoup" id="G8YK36">
    <property type="interactions" value="1390"/>
</dbReference>
<dbReference type="InterPro" id="IPR046456">
    <property type="entry name" value="PMI_typeI_C"/>
</dbReference>
<evidence type="ECO:0000256" key="8">
    <source>
        <dbReference type="ARBA" id="ARBA00022833"/>
    </source>
</evidence>
<protein>
    <recommendedName>
        <fullName evidence="6 12">Mannose-6-phosphate isomerase</fullName>
        <ecNumber evidence="5 12">5.3.1.8</ecNumber>
    </recommendedName>
</protein>
<evidence type="ECO:0000259" key="15">
    <source>
        <dbReference type="Pfam" id="PF01238"/>
    </source>
</evidence>
<dbReference type="Proteomes" id="UP000005222">
    <property type="component" value="Chromosome G"/>
</dbReference>
<dbReference type="InterPro" id="IPR016305">
    <property type="entry name" value="Mannose-6-P_Isomerase"/>
</dbReference>
<evidence type="ECO:0000256" key="5">
    <source>
        <dbReference type="ARBA" id="ARBA00011956"/>
    </source>
</evidence>
<evidence type="ECO:0000256" key="2">
    <source>
        <dbReference type="ARBA" id="ARBA00002564"/>
    </source>
</evidence>
<dbReference type="Pfam" id="PF20512">
    <property type="entry name" value="PMI_typeI_hel"/>
    <property type="match status" value="1"/>
</dbReference>
<dbReference type="AlphaFoldDB" id="G8YK36"/>
<dbReference type="Proteomes" id="UP000005222">
    <property type="component" value="Chromosome H"/>
</dbReference>
<comment type="catalytic activity">
    <reaction evidence="1 12">
        <text>D-mannose 6-phosphate = D-fructose 6-phosphate</text>
        <dbReference type="Rhea" id="RHEA:12356"/>
        <dbReference type="ChEBI" id="CHEBI:58735"/>
        <dbReference type="ChEBI" id="CHEBI:61527"/>
        <dbReference type="EC" id="5.3.1.8"/>
    </reaction>
</comment>
<evidence type="ECO:0000256" key="14">
    <source>
        <dbReference type="RuleBase" id="RU004248"/>
    </source>
</evidence>
<dbReference type="PROSITE" id="PS00965">
    <property type="entry name" value="PMI_I_1"/>
    <property type="match status" value="1"/>
</dbReference>
<dbReference type="InterPro" id="IPR014710">
    <property type="entry name" value="RmlC-like_jellyroll"/>
</dbReference>
<name>G8YK36_PICSO</name>
<dbReference type="InParanoid" id="G8YK36"/>
<keyword evidence="7 11" id="KW-0479">Metal-binding</keyword>
<evidence type="ECO:0000256" key="7">
    <source>
        <dbReference type="ARBA" id="ARBA00022723"/>
    </source>
</evidence>
<comment type="function">
    <text evidence="2">Involved in the synthesis of the GDP-mannose and dolichol-phosphate-mannose required for a number of critical mannosyl transfer reactions.</text>
</comment>
<evidence type="ECO:0000313" key="20">
    <source>
        <dbReference type="Proteomes" id="UP000005222"/>
    </source>
</evidence>
<dbReference type="FunFam" id="1.10.441.10:FF:000001">
    <property type="entry name" value="Mannose-6-phosphate isomerase"/>
    <property type="match status" value="1"/>
</dbReference>
<organism evidence="18 20">
    <name type="scientific">Pichia sorbitophila (strain ATCC MYA-4447 / BCRC 22081 / CBS 7064 / NBRC 10061 / NRRL Y-12695)</name>
    <name type="common">Hybrid yeast</name>
    <dbReference type="NCBI Taxonomy" id="559304"/>
    <lineage>
        <taxon>Eukaryota</taxon>
        <taxon>Fungi</taxon>
        <taxon>Dikarya</taxon>
        <taxon>Ascomycota</taxon>
        <taxon>Saccharomycotina</taxon>
        <taxon>Pichiomycetes</taxon>
        <taxon>Debaryomycetaceae</taxon>
        <taxon>Millerozyma</taxon>
    </lineage>
</organism>
<dbReference type="GO" id="GO:0005829">
    <property type="term" value="C:cytosol"/>
    <property type="evidence" value="ECO:0007669"/>
    <property type="project" value="TreeGrafter"/>
</dbReference>
<dbReference type="PANTHER" id="PTHR10309:SF0">
    <property type="entry name" value="MANNOSE-6-PHOSPHATE ISOMERASE"/>
    <property type="match status" value="1"/>
</dbReference>
<keyword evidence="8 11" id="KW-0862">Zinc</keyword>
<keyword evidence="9 12" id="KW-0413">Isomerase</keyword>
<dbReference type="EC" id="5.3.1.8" evidence="5 12"/>
<dbReference type="Gene3D" id="2.60.120.10">
    <property type="entry name" value="Jelly Rolls"/>
    <property type="match status" value="2"/>
</dbReference>
<dbReference type="SUPFAM" id="SSF51182">
    <property type="entry name" value="RmlC-like cupins"/>
    <property type="match status" value="1"/>
</dbReference>
<accession>G8YK36</accession>
<evidence type="ECO:0000256" key="6">
    <source>
        <dbReference type="ARBA" id="ARBA00018236"/>
    </source>
</evidence>
<gene>
    <name evidence="18" type="primary">Piso0_003008</name>
    <name evidence="18" type="ORF">GNLVRS01_PISO0G02866g</name>
    <name evidence="19" type="ORF">GNLVRS01_PISO0H02867g</name>
</gene>
<evidence type="ECO:0000313" key="19">
    <source>
        <dbReference type="EMBL" id="CCE80681.1"/>
    </source>
</evidence>
<dbReference type="GO" id="GO:0004476">
    <property type="term" value="F:mannose-6-phosphate isomerase activity"/>
    <property type="evidence" value="ECO:0007669"/>
    <property type="project" value="UniProtKB-EC"/>
</dbReference>
<dbReference type="EMBL" id="FO082053">
    <property type="protein sequence ID" value="CCE79916.1"/>
    <property type="molecule type" value="Genomic_DNA"/>
</dbReference>
<keyword evidence="20" id="KW-1185">Reference proteome</keyword>
<dbReference type="GO" id="GO:0005975">
    <property type="term" value="P:carbohydrate metabolic process"/>
    <property type="evidence" value="ECO:0007669"/>
    <property type="project" value="InterPro"/>
</dbReference>
<dbReference type="eggNOG" id="KOG2757">
    <property type="taxonomic scope" value="Eukaryota"/>
</dbReference>
<dbReference type="InterPro" id="IPR018050">
    <property type="entry name" value="Pmannose_isomerase-type1_CS"/>
</dbReference>
<dbReference type="PIRSF" id="PIRSF001480">
    <property type="entry name" value="Mannose-6-phosphate_isomerase"/>
    <property type="match status" value="1"/>
</dbReference>
<dbReference type="InterPro" id="IPR046458">
    <property type="entry name" value="PMI_typeI_hel"/>
</dbReference>
<evidence type="ECO:0000313" key="18">
    <source>
        <dbReference type="EMBL" id="CCE79916.1"/>
    </source>
</evidence>
<evidence type="ECO:0000256" key="13">
    <source>
        <dbReference type="RuleBase" id="RU004189"/>
    </source>
</evidence>
<dbReference type="GO" id="GO:0008270">
    <property type="term" value="F:zinc ion binding"/>
    <property type="evidence" value="ECO:0007669"/>
    <property type="project" value="InterPro"/>
</dbReference>
<dbReference type="OrthoDB" id="6605218at2759"/>
<dbReference type="CDD" id="cd07011">
    <property type="entry name" value="cupin_PMI_type_I_N"/>
    <property type="match status" value="1"/>
</dbReference>
<evidence type="ECO:0000256" key="3">
    <source>
        <dbReference type="ARBA" id="ARBA00004666"/>
    </source>
</evidence>
<feature type="binding site" evidence="11">
    <location>
        <position position="287"/>
    </location>
    <ligand>
        <name>Zn(2+)</name>
        <dbReference type="ChEBI" id="CHEBI:29105"/>
    </ligand>
</feature>
<feature type="domain" description="Phosphomannose isomerase type I C-terminal" evidence="15">
    <location>
        <begin position="350"/>
        <end position="398"/>
    </location>
</feature>
<dbReference type="PANTHER" id="PTHR10309">
    <property type="entry name" value="MANNOSE-6-PHOSPHATE ISOMERASE"/>
    <property type="match status" value="1"/>
</dbReference>
<dbReference type="PROSITE" id="PS00966">
    <property type="entry name" value="PMI_I_2"/>
    <property type="match status" value="1"/>
</dbReference>
<evidence type="ECO:0000256" key="12">
    <source>
        <dbReference type="RuleBase" id="RU000611"/>
    </source>
</evidence>
<sequence>MSEQIFRINCGYQNYDWGKIGSKSAVARFASFSDSSVKVDESKPYAELWMGTHPSVPSKAVEADALSGKTLREIVGGSPKKYLHQSIIDKFGSSEELPFLFKVLSIEKVLSIQAHPDKKLAAQLHAADPKNYPDDNHKPEMAIAVTDFEGFCGFKPLSELAHTLQSVPELHEIVGDQISEKFVKGIKPDAQLGSEDDKSNRKLLQEVFGAVMNASDEVIKTKADELVKRTESDPAVFKAISADLPDLIQRLNKQFPGDVGLFCGCLLLNHVRLQSGEAMFLQAKDPHAYISGDIIECMAASDNVVRAGFTPKFKDVKNLVEMLTYSYDSVEKQKMPLLSFNKSRGEAVRSVLYDPPIAEFAVLQTIFDKQSGKTQEFDGFNGPSIVICTEGHGTLKAKGSDQAFDVKTGYVYFIAPETEVSLTSASTDEPFTTYRAFVEA</sequence>
<feature type="active site" evidence="10">
    <location>
        <position position="306"/>
    </location>
</feature>
<evidence type="ECO:0000256" key="4">
    <source>
        <dbReference type="ARBA" id="ARBA00010772"/>
    </source>
</evidence>
<dbReference type="InterPro" id="IPR011051">
    <property type="entry name" value="RmlC_Cupin_sf"/>
</dbReference>
<reference evidence="20" key="2">
    <citation type="journal article" date="2012" name="G3 (Bethesda)">
        <title>Pichia sorbitophila, an interspecies yeast hybrid reveals early steps of genome resolution following polyploidization.</title>
        <authorList>
            <person name="Leh Louis V."/>
            <person name="Despons L."/>
            <person name="Friedrich A."/>
            <person name="Martin T."/>
            <person name="Durrens P."/>
            <person name="Casaregola S."/>
            <person name="Neuveglise C."/>
            <person name="Fairhead C."/>
            <person name="Marck C."/>
            <person name="Cruz J.A."/>
            <person name="Straub M.L."/>
            <person name="Kugler V."/>
            <person name="Sacerdot C."/>
            <person name="Uzunov Z."/>
            <person name="Thierry A."/>
            <person name="Weiss S."/>
            <person name="Bleykasten C."/>
            <person name="De Montigny J."/>
            <person name="Jacques N."/>
            <person name="Jung P."/>
            <person name="Lemaire M."/>
            <person name="Mallet S."/>
            <person name="Morel G."/>
            <person name="Richard G.F."/>
            <person name="Sarkar A."/>
            <person name="Savel G."/>
            <person name="Schacherer J."/>
            <person name="Seret M.L."/>
            <person name="Talla E."/>
            <person name="Samson G."/>
            <person name="Jubin C."/>
            <person name="Poulain J."/>
            <person name="Vacherie B."/>
            <person name="Barbe V."/>
            <person name="Pelletier E."/>
            <person name="Sherman D.J."/>
            <person name="Westhof E."/>
            <person name="Weissenbach J."/>
            <person name="Baret P.V."/>
            <person name="Wincker P."/>
            <person name="Gaillardin C."/>
            <person name="Dujon B."/>
            <person name="Souciet J.L."/>
        </authorList>
    </citation>
    <scope>NUCLEOTIDE SEQUENCE [LARGE SCALE GENOMIC DNA]</scope>
    <source>
        <strain evidence="20">ATCC MYA-4447 / BCRC 22081 / CBS 7064 / NBRC 10061 / NRRL Y-12695</strain>
    </source>
</reference>
<reference evidence="18" key="1">
    <citation type="submission" date="2011-10" db="EMBL/GenBank/DDBJ databases">
        <authorList>
            <person name="Genoscope - CEA"/>
        </authorList>
    </citation>
    <scope>NUCLEOTIDE SEQUENCE</scope>
</reference>
<evidence type="ECO:0000256" key="11">
    <source>
        <dbReference type="PIRSR" id="PIRSR001480-2"/>
    </source>
</evidence>
<dbReference type="NCBIfam" id="TIGR00218">
    <property type="entry name" value="manA"/>
    <property type="match status" value="1"/>
</dbReference>
<dbReference type="InterPro" id="IPR046457">
    <property type="entry name" value="PMI_typeI_cat"/>
</dbReference>
<dbReference type="STRING" id="559304.G8YK36"/>
<dbReference type="Pfam" id="PF20511">
    <property type="entry name" value="PMI_typeI_cat"/>
    <property type="match status" value="1"/>
</dbReference>
<dbReference type="OMA" id="EFAVHAT"/>
<evidence type="ECO:0000259" key="17">
    <source>
        <dbReference type="Pfam" id="PF20512"/>
    </source>
</evidence>
<feature type="domain" description="Phosphomannose isomerase type I catalytic" evidence="16">
    <location>
        <begin position="5"/>
        <end position="157"/>
    </location>
</feature>
<dbReference type="Pfam" id="PF01238">
    <property type="entry name" value="PMI_typeI_C"/>
    <property type="match status" value="1"/>
</dbReference>
<feature type="binding site" evidence="11">
    <location>
        <position position="113"/>
    </location>
    <ligand>
        <name>Zn(2+)</name>
        <dbReference type="ChEBI" id="CHEBI:29105"/>
    </ligand>
</feature>
<dbReference type="HOGENOM" id="CLU_026967_0_0_1"/>
<dbReference type="Gene3D" id="1.10.441.10">
    <property type="entry name" value="Phosphomannose Isomerase, domain 2"/>
    <property type="match status" value="1"/>
</dbReference>
<evidence type="ECO:0000256" key="1">
    <source>
        <dbReference type="ARBA" id="ARBA00000757"/>
    </source>
</evidence>
<dbReference type="InterPro" id="IPR001250">
    <property type="entry name" value="Man6P_Isoase-1"/>
</dbReference>
<comment type="similarity">
    <text evidence="4 13">Belongs to the mannose-6-phosphate isomerase type 1 family.</text>
</comment>
<evidence type="ECO:0000259" key="16">
    <source>
        <dbReference type="Pfam" id="PF20511"/>
    </source>
</evidence>
<proteinExistence type="inferred from homology"/>
<dbReference type="UniPathway" id="UPA00126">
    <property type="reaction ID" value="UER00423"/>
</dbReference>
<feature type="binding site" evidence="11">
    <location>
        <position position="115"/>
    </location>
    <ligand>
        <name>Zn(2+)</name>
        <dbReference type="ChEBI" id="CHEBI:29105"/>
    </ligand>
</feature>
<evidence type="ECO:0000256" key="10">
    <source>
        <dbReference type="PIRSR" id="PIRSR001480-1"/>
    </source>
</evidence>
<dbReference type="PRINTS" id="PR00714">
    <property type="entry name" value="MAN6PISMRASE"/>
</dbReference>
<feature type="binding site" evidence="11">
    <location>
        <position position="140"/>
    </location>
    <ligand>
        <name>Zn(2+)</name>
        <dbReference type="ChEBI" id="CHEBI:29105"/>
    </ligand>
</feature>
<feature type="domain" description="Phosphomannose isomerase type I helical insertion" evidence="17">
    <location>
        <begin position="173"/>
        <end position="268"/>
    </location>
</feature>
<evidence type="ECO:0000256" key="9">
    <source>
        <dbReference type="ARBA" id="ARBA00023235"/>
    </source>
</evidence>